<dbReference type="RefSeq" id="WP_134082292.1">
    <property type="nucleotide sequence ID" value="NZ_SOQX01000002.1"/>
</dbReference>
<evidence type="ECO:0000256" key="4">
    <source>
        <dbReference type="ARBA" id="ARBA00022692"/>
    </source>
</evidence>
<organism evidence="11 12">
    <name type="scientific">Thiohalophilus thiocyanatoxydans</name>
    <dbReference type="NCBI Taxonomy" id="381308"/>
    <lineage>
        <taxon>Bacteria</taxon>
        <taxon>Pseudomonadati</taxon>
        <taxon>Pseudomonadota</taxon>
        <taxon>Gammaproteobacteria</taxon>
        <taxon>Thiohalomonadales</taxon>
        <taxon>Thiohalophilaceae</taxon>
        <taxon>Thiohalophilus</taxon>
    </lineage>
</organism>
<comment type="similarity">
    <text evidence="2">Belongs to the MscS (TC 1.A.23) family.</text>
</comment>
<evidence type="ECO:0000256" key="7">
    <source>
        <dbReference type="SAM" id="Phobius"/>
    </source>
</evidence>
<feature type="domain" description="Mechanosensitive ion channel MscS C-terminal" evidence="9">
    <location>
        <begin position="258"/>
        <end position="340"/>
    </location>
</feature>
<dbReference type="PANTHER" id="PTHR43634">
    <property type="entry name" value="OW CONDUCTANCE MECHANOSENSITIVE CHANNEL"/>
    <property type="match status" value="1"/>
</dbReference>
<comment type="caution">
    <text evidence="11">The sequence shown here is derived from an EMBL/GenBank/DDBJ whole genome shotgun (WGS) entry which is preliminary data.</text>
</comment>
<dbReference type="SUPFAM" id="SSF82861">
    <property type="entry name" value="Mechanosensitive channel protein MscS (YggB), transmembrane region"/>
    <property type="match status" value="1"/>
</dbReference>
<evidence type="ECO:0000256" key="6">
    <source>
        <dbReference type="ARBA" id="ARBA00023136"/>
    </source>
</evidence>
<accession>A0A4R8IZS2</accession>
<keyword evidence="12" id="KW-1185">Reference proteome</keyword>
<protein>
    <submittedName>
        <fullName evidence="11">MscS family membrane protein</fullName>
    </submittedName>
</protein>
<evidence type="ECO:0000256" key="1">
    <source>
        <dbReference type="ARBA" id="ARBA00004651"/>
    </source>
</evidence>
<dbReference type="SUPFAM" id="SSF50182">
    <property type="entry name" value="Sm-like ribonucleoproteins"/>
    <property type="match status" value="1"/>
</dbReference>
<dbReference type="Gene3D" id="3.30.70.100">
    <property type="match status" value="1"/>
</dbReference>
<name>A0A4R8IZS2_9GAMM</name>
<dbReference type="InterPro" id="IPR006685">
    <property type="entry name" value="MscS_channel_2nd"/>
</dbReference>
<dbReference type="InterPro" id="IPR049278">
    <property type="entry name" value="MS_channel_C"/>
</dbReference>
<dbReference type="Proteomes" id="UP000294914">
    <property type="component" value="Unassembled WGS sequence"/>
</dbReference>
<gene>
    <name evidence="11" type="ORF">EDC23_1357</name>
</gene>
<keyword evidence="5 7" id="KW-1133">Transmembrane helix</keyword>
<feature type="domain" description="Mechanosensitive ion channel transmembrane helices 2/3" evidence="10">
    <location>
        <begin position="138"/>
        <end position="178"/>
    </location>
</feature>
<feature type="transmembrane region" description="Helical" evidence="7">
    <location>
        <begin position="157"/>
        <end position="177"/>
    </location>
</feature>
<dbReference type="Gene3D" id="1.10.287.1260">
    <property type="match status" value="1"/>
</dbReference>
<evidence type="ECO:0000256" key="2">
    <source>
        <dbReference type="ARBA" id="ARBA00008017"/>
    </source>
</evidence>
<dbReference type="InterPro" id="IPR049142">
    <property type="entry name" value="MS_channel_1st"/>
</dbReference>
<feature type="transmembrane region" description="Helical" evidence="7">
    <location>
        <begin position="59"/>
        <end position="84"/>
    </location>
</feature>
<dbReference type="InterPro" id="IPR011066">
    <property type="entry name" value="MscS_channel_C_sf"/>
</dbReference>
<evidence type="ECO:0000256" key="3">
    <source>
        <dbReference type="ARBA" id="ARBA00022475"/>
    </source>
</evidence>
<reference evidence="11 12" key="1">
    <citation type="submission" date="2019-03" db="EMBL/GenBank/DDBJ databases">
        <title>Genomic Encyclopedia of Type Strains, Phase IV (KMG-IV): sequencing the most valuable type-strain genomes for metagenomic binning, comparative biology and taxonomic classification.</title>
        <authorList>
            <person name="Goeker M."/>
        </authorList>
    </citation>
    <scope>NUCLEOTIDE SEQUENCE [LARGE SCALE GENOMIC DNA]</scope>
    <source>
        <strain evidence="11 12">DSM 16326</strain>
    </source>
</reference>
<feature type="domain" description="Mechanosensitive ion channel MscS" evidence="8">
    <location>
        <begin position="179"/>
        <end position="248"/>
    </location>
</feature>
<dbReference type="Pfam" id="PF21088">
    <property type="entry name" value="MS_channel_1st"/>
    <property type="match status" value="1"/>
</dbReference>
<dbReference type="GO" id="GO:0005886">
    <property type="term" value="C:plasma membrane"/>
    <property type="evidence" value="ECO:0007669"/>
    <property type="project" value="UniProtKB-SubCell"/>
</dbReference>
<dbReference type="AlphaFoldDB" id="A0A4R8IZS2"/>
<dbReference type="SUPFAM" id="SSF82689">
    <property type="entry name" value="Mechanosensitive channel protein MscS (YggB), C-terminal domain"/>
    <property type="match status" value="1"/>
</dbReference>
<dbReference type="OrthoDB" id="9775207at2"/>
<evidence type="ECO:0000259" key="8">
    <source>
        <dbReference type="Pfam" id="PF00924"/>
    </source>
</evidence>
<keyword evidence="4 7" id="KW-0812">Transmembrane</keyword>
<dbReference type="Gene3D" id="2.30.30.60">
    <property type="match status" value="1"/>
</dbReference>
<dbReference type="Pfam" id="PF00924">
    <property type="entry name" value="MS_channel_2nd"/>
    <property type="match status" value="1"/>
</dbReference>
<evidence type="ECO:0000313" key="11">
    <source>
        <dbReference type="EMBL" id="TDY02973.1"/>
    </source>
</evidence>
<evidence type="ECO:0000259" key="9">
    <source>
        <dbReference type="Pfam" id="PF21082"/>
    </source>
</evidence>
<feature type="transmembrane region" description="Helical" evidence="7">
    <location>
        <begin position="90"/>
        <end position="109"/>
    </location>
</feature>
<evidence type="ECO:0000256" key="5">
    <source>
        <dbReference type="ARBA" id="ARBA00022989"/>
    </source>
</evidence>
<evidence type="ECO:0000259" key="10">
    <source>
        <dbReference type="Pfam" id="PF21088"/>
    </source>
</evidence>
<dbReference type="EMBL" id="SOQX01000002">
    <property type="protein sequence ID" value="TDY02973.1"/>
    <property type="molecule type" value="Genomic_DNA"/>
</dbReference>
<proteinExistence type="inferred from homology"/>
<dbReference type="PANTHER" id="PTHR43634:SF2">
    <property type="entry name" value="LOW CONDUCTANCE MECHANOSENSITIVE CHANNEL YNAI"/>
    <property type="match status" value="1"/>
</dbReference>
<dbReference type="InterPro" id="IPR023408">
    <property type="entry name" value="MscS_beta-dom_sf"/>
</dbReference>
<keyword evidence="6 7" id="KW-0472">Membrane</keyword>
<dbReference type="InterPro" id="IPR010920">
    <property type="entry name" value="LSM_dom_sf"/>
</dbReference>
<comment type="subcellular location">
    <subcellularLocation>
        <location evidence="1">Cell membrane</location>
        <topology evidence="1">Multi-pass membrane protein</topology>
    </subcellularLocation>
</comment>
<feature type="transmembrane region" description="Helical" evidence="7">
    <location>
        <begin position="20"/>
        <end position="38"/>
    </location>
</feature>
<dbReference type="InterPro" id="IPR045042">
    <property type="entry name" value="YnaI-like"/>
</dbReference>
<dbReference type="Pfam" id="PF21082">
    <property type="entry name" value="MS_channel_3rd"/>
    <property type="match status" value="1"/>
</dbReference>
<evidence type="ECO:0000313" key="12">
    <source>
        <dbReference type="Proteomes" id="UP000294914"/>
    </source>
</evidence>
<sequence>MDMLELITHYVDQLLGGNWWIVHSFIIIFATLLLDFIQRRVLKRLEKHLQPTKSIWDNSLVYSIRHPITLFIWVLGASFIMALFEFEIVRAVREVAAIIAIAWALMRFVEQMEKNILQRNDFEDKPIDRTTADAIAQLVKVSVLITATLVMLQTLGVNISAIIAFGGIGGIVVGFAAKDMLANFFGGMMVYFDRPFAIGDWVRSPDRNIEGNVEKIGWRLTVIRTFDKRPIYVPNALFSTVVVENPSRMFNRRIFETIGLRYSDMAVLPKIIDDVKAMLQSHPEIDQEQTLIVNFNTFGDSSLEFFIYTFTKTVKWIEFHEVKQDVLFKISDIIAHHGAEVAFPTRTLHMPDLIEGAALPQTPTK</sequence>
<dbReference type="InterPro" id="IPR011014">
    <property type="entry name" value="MscS_channel_TM-2"/>
</dbReference>
<dbReference type="GO" id="GO:0008381">
    <property type="term" value="F:mechanosensitive monoatomic ion channel activity"/>
    <property type="evidence" value="ECO:0007669"/>
    <property type="project" value="UniProtKB-ARBA"/>
</dbReference>
<keyword evidence="3" id="KW-1003">Cell membrane</keyword>